<dbReference type="HAMAP" id="MF_00790">
    <property type="entry name" value="Lipase_chap"/>
    <property type="match status" value="1"/>
</dbReference>
<name>A0A4R7JTU3_9GAMM</name>
<evidence type="ECO:0000256" key="7">
    <source>
        <dbReference type="ARBA" id="ARBA00022692"/>
    </source>
</evidence>
<feature type="region of interest" description="Disordered" evidence="18">
    <location>
        <begin position="214"/>
        <end position="244"/>
    </location>
</feature>
<keyword evidence="11 16" id="KW-0472">Membrane</keyword>
<evidence type="ECO:0000256" key="18">
    <source>
        <dbReference type="SAM" id="MobiDB-lite"/>
    </source>
</evidence>
<reference evidence="19 20" key="1">
    <citation type="submission" date="2019-03" db="EMBL/GenBank/DDBJ databases">
        <title>Genomic Encyclopedia of Type Strains, Phase IV (KMG-IV): sequencing the most valuable type-strain genomes for metagenomic binning, comparative biology and taxonomic classification.</title>
        <authorList>
            <person name="Goeker M."/>
        </authorList>
    </citation>
    <scope>NUCLEOTIDE SEQUENCE [LARGE SCALE GENOMIC DNA]</scope>
    <source>
        <strain evidence="19 20">DSM 15505</strain>
    </source>
</reference>
<feature type="compositionally biased region" description="Low complexity" evidence="18">
    <location>
        <begin position="234"/>
        <end position="244"/>
    </location>
</feature>
<dbReference type="SUPFAM" id="SSF158855">
    <property type="entry name" value="Lipase chaperone-like"/>
    <property type="match status" value="1"/>
</dbReference>
<evidence type="ECO:0000313" key="20">
    <source>
        <dbReference type="Proteomes" id="UP000295830"/>
    </source>
</evidence>
<evidence type="ECO:0000256" key="3">
    <source>
        <dbReference type="ARBA" id="ARBA00010358"/>
    </source>
</evidence>
<proteinExistence type="inferred from homology"/>
<dbReference type="GO" id="GO:0016042">
    <property type="term" value="P:lipid catabolic process"/>
    <property type="evidence" value="ECO:0007669"/>
    <property type="project" value="UniProtKB-UniRule"/>
</dbReference>
<evidence type="ECO:0000256" key="11">
    <source>
        <dbReference type="ARBA" id="ARBA00023136"/>
    </source>
</evidence>
<protein>
    <recommendedName>
        <fullName evidence="4 16">Lipase chaperone</fullName>
    </recommendedName>
    <alternativeName>
        <fullName evidence="16">Lipase activator protein</fullName>
    </alternativeName>
    <alternativeName>
        <fullName evidence="15 16">Lipase foldase</fullName>
    </alternativeName>
    <alternativeName>
        <fullName evidence="13 16">Lipase helper protein</fullName>
    </alternativeName>
    <alternativeName>
        <fullName evidence="14 16">Lipase modulator</fullName>
    </alternativeName>
</protein>
<comment type="function">
    <text evidence="1 16">May be involved in the folding of the extracellular lipase during its passage through the periplasm.</text>
</comment>
<keyword evidence="8 16" id="KW-0442">Lipid degradation</keyword>
<dbReference type="RefSeq" id="WP_133736328.1">
    <property type="nucleotide sequence ID" value="NZ_SOAX01000004.1"/>
</dbReference>
<feature type="transmembrane region" description="Helical" evidence="16">
    <location>
        <begin position="9"/>
        <end position="28"/>
    </location>
</feature>
<comment type="caution">
    <text evidence="19">The sequence shown here is derived from an EMBL/GenBank/DDBJ whole genome shotgun (WGS) entry which is preliminary data.</text>
</comment>
<evidence type="ECO:0000256" key="1">
    <source>
        <dbReference type="ARBA" id="ARBA00003280"/>
    </source>
</evidence>
<sequence>MSNALKKGWIPLAGVTGLALVGVLWFTVTAPGPEEPSGQAGGYGMNEAPGVIDTLPREESGDDGELEEPPALPPSLEGTQEPDGWRAGPDGAWQVTPALRHLFDYYLTALGEAPLDELVRHIRGALSELPREARQQAEAVLRDYLKYRLEVGDLEKPAGGAGDKPTPDQMAARLASVRDLRRETMGDRVTETFFAREEALNDYALARAHIQADESLSSEEREQHLAEAESVLPESMRQSRQSSRQYREYRESVAELEAGNADPETIDALRAQQFGEEGAEQLAELDQQREDWSRRVSRYRDNLAALRRQDISEQDFQAEREVLRERYFDGEGERTRIRALDRMQQTEEGMN</sequence>
<feature type="region of interest" description="Disordered" evidence="18">
    <location>
        <begin position="35"/>
        <end position="91"/>
    </location>
</feature>
<dbReference type="OrthoDB" id="7025807at2"/>
<evidence type="ECO:0000313" key="19">
    <source>
        <dbReference type="EMBL" id="TDT40319.1"/>
    </source>
</evidence>
<keyword evidence="9 16" id="KW-1133">Transmembrane helix</keyword>
<keyword evidence="10 16" id="KW-0443">Lipid metabolism</keyword>
<dbReference type="Pfam" id="PF03280">
    <property type="entry name" value="Lipase_chap"/>
    <property type="match status" value="1"/>
</dbReference>
<evidence type="ECO:0000256" key="13">
    <source>
        <dbReference type="ARBA" id="ARBA00030948"/>
    </source>
</evidence>
<keyword evidence="5 16" id="KW-1003">Cell membrane</keyword>
<evidence type="ECO:0000256" key="8">
    <source>
        <dbReference type="ARBA" id="ARBA00022963"/>
    </source>
</evidence>
<comment type="similarity">
    <text evidence="3 16">Belongs to the lipase chaperone family.</text>
</comment>
<keyword evidence="6 16" id="KW-0997">Cell inner membrane</keyword>
<evidence type="ECO:0000256" key="6">
    <source>
        <dbReference type="ARBA" id="ARBA00022519"/>
    </source>
</evidence>
<organism evidence="19 20">
    <name type="scientific">Halospina denitrificans</name>
    <dbReference type="NCBI Taxonomy" id="332522"/>
    <lineage>
        <taxon>Bacteria</taxon>
        <taxon>Pseudomonadati</taxon>
        <taxon>Pseudomonadota</taxon>
        <taxon>Gammaproteobacteria</taxon>
        <taxon>Halospina</taxon>
    </lineage>
</organism>
<evidence type="ECO:0000256" key="2">
    <source>
        <dbReference type="ARBA" id="ARBA00004383"/>
    </source>
</evidence>
<evidence type="ECO:0000256" key="5">
    <source>
        <dbReference type="ARBA" id="ARBA00022475"/>
    </source>
</evidence>
<evidence type="ECO:0000256" key="10">
    <source>
        <dbReference type="ARBA" id="ARBA00023098"/>
    </source>
</evidence>
<keyword evidence="7 16" id="KW-0812">Transmembrane</keyword>
<evidence type="ECO:0000256" key="12">
    <source>
        <dbReference type="ARBA" id="ARBA00023186"/>
    </source>
</evidence>
<evidence type="ECO:0000256" key="4">
    <source>
        <dbReference type="ARBA" id="ARBA00019692"/>
    </source>
</evidence>
<feature type="coiled-coil region" evidence="17">
    <location>
        <begin position="282"/>
        <end position="309"/>
    </location>
</feature>
<keyword evidence="17" id="KW-0175">Coiled coil</keyword>
<evidence type="ECO:0000256" key="15">
    <source>
        <dbReference type="ARBA" id="ARBA00033028"/>
    </source>
</evidence>
<evidence type="ECO:0000256" key="17">
    <source>
        <dbReference type="SAM" id="Coils"/>
    </source>
</evidence>
<keyword evidence="12 16" id="KW-0143">Chaperone</keyword>
<evidence type="ECO:0000256" key="14">
    <source>
        <dbReference type="ARBA" id="ARBA00031542"/>
    </source>
</evidence>
<dbReference type="GO" id="GO:0005886">
    <property type="term" value="C:plasma membrane"/>
    <property type="evidence" value="ECO:0007669"/>
    <property type="project" value="UniProtKB-SubCell"/>
</dbReference>
<dbReference type="Proteomes" id="UP000295830">
    <property type="component" value="Unassembled WGS sequence"/>
</dbReference>
<gene>
    <name evidence="16" type="primary">lifO</name>
    <name evidence="19" type="ORF">DES49_2085</name>
</gene>
<evidence type="ECO:0000256" key="9">
    <source>
        <dbReference type="ARBA" id="ARBA00022989"/>
    </source>
</evidence>
<comment type="subcellular location">
    <subcellularLocation>
        <location evidence="2">Cell inner membrane</location>
        <topology evidence="2">Single-pass membrane protein</topology>
        <orientation evidence="2">Periplasmic side</orientation>
    </subcellularLocation>
</comment>
<dbReference type="GO" id="GO:0051082">
    <property type="term" value="F:unfolded protein binding"/>
    <property type="evidence" value="ECO:0007669"/>
    <property type="project" value="UniProtKB-UniRule"/>
</dbReference>
<evidence type="ECO:0000256" key="16">
    <source>
        <dbReference type="HAMAP-Rule" id="MF_00790"/>
    </source>
</evidence>
<feature type="compositionally biased region" description="Basic and acidic residues" evidence="18">
    <location>
        <begin position="218"/>
        <end position="227"/>
    </location>
</feature>
<keyword evidence="20" id="KW-1185">Reference proteome</keyword>
<accession>A0A4R7JTU3</accession>
<dbReference type="InterPro" id="IPR004961">
    <property type="entry name" value="Lipase_chaperone"/>
</dbReference>
<dbReference type="AlphaFoldDB" id="A0A4R7JTU3"/>
<dbReference type="EMBL" id="SOAX01000004">
    <property type="protein sequence ID" value="TDT40319.1"/>
    <property type="molecule type" value="Genomic_DNA"/>
</dbReference>
<dbReference type="GO" id="GO:0006457">
    <property type="term" value="P:protein folding"/>
    <property type="evidence" value="ECO:0007669"/>
    <property type="project" value="UniProtKB-UniRule"/>
</dbReference>